<comment type="caution">
    <text evidence="1">The sequence shown here is derived from an EMBL/GenBank/DDBJ whole genome shotgun (WGS) entry which is preliminary data.</text>
</comment>
<gene>
    <name evidence="1" type="ORF">RSO01_50250</name>
</gene>
<name>A0A512NFY7_9HYPH</name>
<evidence type="ECO:0000313" key="1">
    <source>
        <dbReference type="EMBL" id="GEP57859.1"/>
    </source>
</evidence>
<proteinExistence type="predicted"/>
<keyword evidence="2" id="KW-1185">Reference proteome</keyword>
<evidence type="ECO:0000313" key="2">
    <source>
        <dbReference type="Proteomes" id="UP000321058"/>
    </source>
</evidence>
<sequence length="93" mass="9877">MLDAKQVLPVGHAALLLPAVQSAREVTRRALKLQNLGFSNTSAQQFVAGLPMNGADDRRILPQIVIAALRSALGPHGGGYNQMTLDDTSGKEK</sequence>
<dbReference type="EMBL" id="BKAJ01000089">
    <property type="protein sequence ID" value="GEP57859.1"/>
    <property type="molecule type" value="Genomic_DNA"/>
</dbReference>
<organism evidence="1 2">
    <name type="scientific">Reyranella soli</name>
    <dbReference type="NCBI Taxonomy" id="1230389"/>
    <lineage>
        <taxon>Bacteria</taxon>
        <taxon>Pseudomonadati</taxon>
        <taxon>Pseudomonadota</taxon>
        <taxon>Alphaproteobacteria</taxon>
        <taxon>Hyphomicrobiales</taxon>
        <taxon>Reyranellaceae</taxon>
        <taxon>Reyranella</taxon>
    </lineage>
</organism>
<dbReference type="Proteomes" id="UP000321058">
    <property type="component" value="Unassembled WGS sequence"/>
</dbReference>
<reference evidence="1 2" key="1">
    <citation type="submission" date="2019-07" db="EMBL/GenBank/DDBJ databases">
        <title>Whole genome shotgun sequence of Reyranella soli NBRC 108950.</title>
        <authorList>
            <person name="Hosoyama A."/>
            <person name="Uohara A."/>
            <person name="Ohji S."/>
            <person name="Ichikawa N."/>
        </authorList>
    </citation>
    <scope>NUCLEOTIDE SEQUENCE [LARGE SCALE GENOMIC DNA]</scope>
    <source>
        <strain evidence="1 2">NBRC 108950</strain>
    </source>
</reference>
<accession>A0A512NFY7</accession>
<protein>
    <submittedName>
        <fullName evidence="1">Uncharacterized protein</fullName>
    </submittedName>
</protein>
<dbReference type="AlphaFoldDB" id="A0A512NFY7"/>